<keyword evidence="2" id="KW-0732">Signal</keyword>
<keyword evidence="4" id="KW-1185">Reference proteome</keyword>
<keyword evidence="1" id="KW-0472">Membrane</keyword>
<dbReference type="AlphaFoldDB" id="A0A9P5RPB7"/>
<feature type="signal peptide" evidence="2">
    <location>
        <begin position="1"/>
        <end position="25"/>
    </location>
</feature>
<comment type="caution">
    <text evidence="3">The sequence shown here is derived from an EMBL/GenBank/DDBJ whole genome shotgun (WGS) entry which is preliminary data.</text>
</comment>
<dbReference type="Proteomes" id="UP000748756">
    <property type="component" value="Unassembled WGS sequence"/>
</dbReference>
<feature type="chain" id="PRO_5040190482" evidence="2">
    <location>
        <begin position="26"/>
        <end position="153"/>
    </location>
</feature>
<evidence type="ECO:0000313" key="4">
    <source>
        <dbReference type="Proteomes" id="UP000748756"/>
    </source>
</evidence>
<dbReference type="EMBL" id="JAAAUQ010001426">
    <property type="protein sequence ID" value="KAF9138957.1"/>
    <property type="molecule type" value="Genomic_DNA"/>
</dbReference>
<evidence type="ECO:0000313" key="3">
    <source>
        <dbReference type="EMBL" id="KAF9138957.1"/>
    </source>
</evidence>
<protein>
    <submittedName>
        <fullName evidence="3">Uncharacterized protein</fullName>
    </submittedName>
</protein>
<proteinExistence type="predicted"/>
<organism evidence="3 4">
    <name type="scientific">Linnemannia schmuckeri</name>
    <dbReference type="NCBI Taxonomy" id="64567"/>
    <lineage>
        <taxon>Eukaryota</taxon>
        <taxon>Fungi</taxon>
        <taxon>Fungi incertae sedis</taxon>
        <taxon>Mucoromycota</taxon>
        <taxon>Mortierellomycotina</taxon>
        <taxon>Mortierellomycetes</taxon>
        <taxon>Mortierellales</taxon>
        <taxon>Mortierellaceae</taxon>
        <taxon>Linnemannia</taxon>
    </lineage>
</organism>
<name>A0A9P5RPB7_9FUNG</name>
<accession>A0A9P5RPB7</accession>
<feature type="transmembrane region" description="Helical" evidence="1">
    <location>
        <begin position="130"/>
        <end position="152"/>
    </location>
</feature>
<dbReference type="OrthoDB" id="10400632at2759"/>
<reference evidence="3" key="1">
    <citation type="journal article" date="2020" name="Fungal Divers.">
        <title>Resolving the Mortierellaceae phylogeny through synthesis of multi-gene phylogenetics and phylogenomics.</title>
        <authorList>
            <person name="Vandepol N."/>
            <person name="Liber J."/>
            <person name="Desiro A."/>
            <person name="Na H."/>
            <person name="Kennedy M."/>
            <person name="Barry K."/>
            <person name="Grigoriev I.V."/>
            <person name="Miller A.N."/>
            <person name="O'Donnell K."/>
            <person name="Stajich J.E."/>
            <person name="Bonito G."/>
        </authorList>
    </citation>
    <scope>NUCLEOTIDE SEQUENCE</scope>
    <source>
        <strain evidence="3">NRRL 6426</strain>
    </source>
</reference>
<evidence type="ECO:0000256" key="1">
    <source>
        <dbReference type="SAM" id="Phobius"/>
    </source>
</evidence>
<evidence type="ECO:0000256" key="2">
    <source>
        <dbReference type="SAM" id="SignalP"/>
    </source>
</evidence>
<keyword evidence="1" id="KW-0812">Transmembrane</keyword>
<gene>
    <name evidence="3" type="ORF">BG015_002206</name>
</gene>
<keyword evidence="1" id="KW-1133">Transmembrane helix</keyword>
<sequence>MRFSVSTTAILFSLITFATFISAQAQEPVLSKACNDCLTRSGVQQAPSCANVTSVPLNKDGALIVDNLTKDQAACYCQLSSSDHWLRACSAKDVCGDVAFGADYTKVMADLKAATCPKGGSASSDAAGKMMVGGMGAIVTVVVVVVAASAILF</sequence>